<comment type="caution">
    <text evidence="12">The sequence shown here is derived from an EMBL/GenBank/DDBJ whole genome shotgun (WGS) entry which is preliminary data.</text>
</comment>
<dbReference type="InterPro" id="IPR007860">
    <property type="entry name" value="DNA_mmatch_repair_MutS_con_dom"/>
</dbReference>
<keyword evidence="5 9" id="KW-0067">ATP-binding</keyword>
<evidence type="ECO:0000313" key="12">
    <source>
        <dbReference type="EMBL" id="KCV82523.1"/>
    </source>
</evidence>
<dbReference type="SMART" id="SM00533">
    <property type="entry name" value="MUTSd"/>
    <property type="match status" value="1"/>
</dbReference>
<dbReference type="Gene3D" id="3.40.1170.10">
    <property type="entry name" value="DNA repair protein MutS, domain I"/>
    <property type="match status" value="1"/>
</dbReference>
<keyword evidence="13" id="KW-1185">Reference proteome</keyword>
<dbReference type="GO" id="GO:0005524">
    <property type="term" value="F:ATP binding"/>
    <property type="evidence" value="ECO:0007669"/>
    <property type="project" value="UniProtKB-UniRule"/>
</dbReference>
<feature type="binding site" evidence="9">
    <location>
        <begin position="621"/>
        <end position="628"/>
    </location>
    <ligand>
        <name>ATP</name>
        <dbReference type="ChEBI" id="CHEBI:30616"/>
    </ligand>
</feature>
<dbReference type="PATRIC" id="fig|1461693.3.peg.1269"/>
<dbReference type="InterPro" id="IPR000432">
    <property type="entry name" value="DNA_mismatch_repair_MutS_C"/>
</dbReference>
<name>A0A058ZLS9_9RHOB</name>
<dbReference type="Pfam" id="PF05192">
    <property type="entry name" value="MutS_III"/>
    <property type="match status" value="1"/>
</dbReference>
<dbReference type="Pfam" id="PF05188">
    <property type="entry name" value="MutS_II"/>
    <property type="match status" value="1"/>
</dbReference>
<comment type="function">
    <text evidence="8 9">This protein is involved in the repair of mismatches in DNA. It is possible that it carries out the mismatch recognition step. This protein has a weak ATPase activity.</text>
</comment>
<dbReference type="Gene3D" id="1.10.1420.10">
    <property type="match status" value="2"/>
</dbReference>
<dbReference type="SUPFAM" id="SSF52540">
    <property type="entry name" value="P-loop containing nucleoside triphosphate hydrolases"/>
    <property type="match status" value="1"/>
</dbReference>
<dbReference type="Gene3D" id="6.10.140.430">
    <property type="match status" value="1"/>
</dbReference>
<feature type="domain" description="DNA mismatch repair proteins mutS family" evidence="11">
    <location>
        <begin position="695"/>
        <end position="711"/>
    </location>
</feature>
<dbReference type="PANTHER" id="PTHR11361">
    <property type="entry name" value="DNA MISMATCH REPAIR PROTEIN MUTS FAMILY MEMBER"/>
    <property type="match status" value="1"/>
</dbReference>
<dbReference type="Pfam" id="PF05190">
    <property type="entry name" value="MutS_IV"/>
    <property type="match status" value="1"/>
</dbReference>
<dbReference type="STRING" id="1461693.ATO10_06261"/>
<dbReference type="GO" id="GO:0005829">
    <property type="term" value="C:cytosol"/>
    <property type="evidence" value="ECO:0007669"/>
    <property type="project" value="TreeGrafter"/>
</dbReference>
<dbReference type="PIRSF" id="PIRSF037677">
    <property type="entry name" value="DNA_mis_repair_Msh6"/>
    <property type="match status" value="1"/>
</dbReference>
<keyword evidence="6 9" id="KW-0238">DNA-binding</keyword>
<dbReference type="GO" id="GO:0140664">
    <property type="term" value="F:ATP-dependent DNA damage sensor activity"/>
    <property type="evidence" value="ECO:0007669"/>
    <property type="project" value="InterPro"/>
</dbReference>
<dbReference type="InterPro" id="IPR007861">
    <property type="entry name" value="DNA_mismatch_repair_MutS_clamp"/>
</dbReference>
<evidence type="ECO:0000256" key="7">
    <source>
        <dbReference type="ARBA" id="ARBA00023204"/>
    </source>
</evidence>
<dbReference type="InterPro" id="IPR005748">
    <property type="entry name" value="DNA_mismatch_repair_MutS"/>
</dbReference>
<dbReference type="SUPFAM" id="SSF48334">
    <property type="entry name" value="DNA repair protein MutS, domain III"/>
    <property type="match status" value="1"/>
</dbReference>
<dbReference type="Gene3D" id="3.30.420.110">
    <property type="entry name" value="MutS, connector domain"/>
    <property type="match status" value="1"/>
</dbReference>
<dbReference type="Pfam" id="PF01624">
    <property type="entry name" value="MutS_I"/>
    <property type="match status" value="1"/>
</dbReference>
<dbReference type="FunFam" id="3.40.1170.10:FF:000001">
    <property type="entry name" value="DNA mismatch repair protein MutS"/>
    <property type="match status" value="1"/>
</dbReference>
<dbReference type="SUPFAM" id="SSF53150">
    <property type="entry name" value="DNA repair protein MutS, domain II"/>
    <property type="match status" value="1"/>
</dbReference>
<gene>
    <name evidence="9" type="primary">mutS</name>
    <name evidence="12" type="ORF">ATO10_06261</name>
</gene>
<organism evidence="12 13">
    <name type="scientific">Actibacterium atlanticum</name>
    <dbReference type="NCBI Taxonomy" id="1461693"/>
    <lineage>
        <taxon>Bacteria</taxon>
        <taxon>Pseudomonadati</taxon>
        <taxon>Pseudomonadota</taxon>
        <taxon>Alphaproteobacteria</taxon>
        <taxon>Rhodobacterales</taxon>
        <taxon>Roseobacteraceae</taxon>
        <taxon>Actibacterium</taxon>
    </lineage>
</organism>
<dbReference type="GO" id="GO:0006298">
    <property type="term" value="P:mismatch repair"/>
    <property type="evidence" value="ECO:0007669"/>
    <property type="project" value="UniProtKB-UniRule"/>
</dbReference>
<evidence type="ECO:0000259" key="11">
    <source>
        <dbReference type="PROSITE" id="PS00486"/>
    </source>
</evidence>
<dbReference type="InterPro" id="IPR027417">
    <property type="entry name" value="P-loop_NTPase"/>
</dbReference>
<dbReference type="NCBIfam" id="NF003810">
    <property type="entry name" value="PRK05399.1"/>
    <property type="match status" value="1"/>
</dbReference>
<dbReference type="Proteomes" id="UP000024836">
    <property type="component" value="Unassembled WGS sequence"/>
</dbReference>
<evidence type="ECO:0000256" key="3">
    <source>
        <dbReference type="ARBA" id="ARBA00022741"/>
    </source>
</evidence>
<accession>A0A058ZLS9</accession>
<dbReference type="RefSeq" id="WP_035249491.1">
    <property type="nucleotide sequence ID" value="NZ_AQQY01000003.1"/>
</dbReference>
<protein>
    <recommendedName>
        <fullName evidence="2 9">DNA mismatch repair protein MutS</fullName>
    </recommendedName>
</protein>
<keyword evidence="7 9" id="KW-0234">DNA repair</keyword>
<dbReference type="InterPro" id="IPR007696">
    <property type="entry name" value="DNA_mismatch_repair_MutS_core"/>
</dbReference>
<evidence type="ECO:0000256" key="4">
    <source>
        <dbReference type="ARBA" id="ARBA00022763"/>
    </source>
</evidence>
<keyword evidence="4 9" id="KW-0227">DNA damage</keyword>
<dbReference type="SMART" id="SM00534">
    <property type="entry name" value="MUTSac"/>
    <property type="match status" value="1"/>
</dbReference>
<dbReference type="InterPro" id="IPR017261">
    <property type="entry name" value="DNA_mismatch_repair_MutS/MSH"/>
</dbReference>
<evidence type="ECO:0000256" key="5">
    <source>
        <dbReference type="ARBA" id="ARBA00022840"/>
    </source>
</evidence>
<evidence type="ECO:0000256" key="8">
    <source>
        <dbReference type="ARBA" id="ARBA00024647"/>
    </source>
</evidence>
<dbReference type="AlphaFoldDB" id="A0A058ZLS9"/>
<dbReference type="Pfam" id="PF00488">
    <property type="entry name" value="MutS_V"/>
    <property type="match status" value="1"/>
</dbReference>
<dbReference type="PANTHER" id="PTHR11361:SF34">
    <property type="entry name" value="DNA MISMATCH REPAIR PROTEIN MSH1, MITOCHONDRIAL"/>
    <property type="match status" value="1"/>
</dbReference>
<proteinExistence type="inferred from homology"/>
<comment type="similarity">
    <text evidence="1 9 10">Belongs to the DNA mismatch repair MutS family.</text>
</comment>
<dbReference type="eggNOG" id="COG0249">
    <property type="taxonomic scope" value="Bacteria"/>
</dbReference>
<evidence type="ECO:0000256" key="10">
    <source>
        <dbReference type="RuleBase" id="RU003756"/>
    </source>
</evidence>
<dbReference type="Gene3D" id="3.40.50.300">
    <property type="entry name" value="P-loop containing nucleotide triphosphate hydrolases"/>
    <property type="match status" value="1"/>
</dbReference>
<dbReference type="HAMAP" id="MF_00096">
    <property type="entry name" value="MutS"/>
    <property type="match status" value="1"/>
</dbReference>
<dbReference type="NCBIfam" id="TIGR01070">
    <property type="entry name" value="mutS1"/>
    <property type="match status" value="1"/>
</dbReference>
<dbReference type="InterPro" id="IPR007695">
    <property type="entry name" value="DNA_mismatch_repair_MutS-lik_N"/>
</dbReference>
<dbReference type="SUPFAM" id="SSF55271">
    <property type="entry name" value="DNA repair protein MutS, domain I"/>
    <property type="match status" value="1"/>
</dbReference>
<dbReference type="GO" id="GO:0003684">
    <property type="term" value="F:damaged DNA binding"/>
    <property type="evidence" value="ECO:0007669"/>
    <property type="project" value="UniProtKB-UniRule"/>
</dbReference>
<evidence type="ECO:0000256" key="6">
    <source>
        <dbReference type="ARBA" id="ARBA00023125"/>
    </source>
</evidence>
<evidence type="ECO:0000256" key="2">
    <source>
        <dbReference type="ARBA" id="ARBA00021982"/>
    </source>
</evidence>
<reference evidence="12 13" key="1">
    <citation type="submission" date="2013-04" db="EMBL/GenBank/DDBJ databases">
        <title>Shimia sp. 22II-S11-Z10 Genome Sequencing.</title>
        <authorList>
            <person name="Lai Q."/>
            <person name="Li G."/>
            <person name="Shao Z."/>
        </authorList>
    </citation>
    <scope>NUCLEOTIDE SEQUENCE [LARGE SCALE GENOMIC DNA]</scope>
    <source>
        <strain evidence="13">22II-S11-Z10</strain>
    </source>
</reference>
<dbReference type="InterPro" id="IPR036678">
    <property type="entry name" value="MutS_con_dom_sf"/>
</dbReference>
<dbReference type="CDD" id="cd03284">
    <property type="entry name" value="ABC_MutS1"/>
    <property type="match status" value="1"/>
</dbReference>
<evidence type="ECO:0000256" key="1">
    <source>
        <dbReference type="ARBA" id="ARBA00006271"/>
    </source>
</evidence>
<dbReference type="EMBL" id="AQQY01000003">
    <property type="protein sequence ID" value="KCV82523.1"/>
    <property type="molecule type" value="Genomic_DNA"/>
</dbReference>
<keyword evidence="3 9" id="KW-0547">Nucleotide-binding</keyword>
<dbReference type="PROSITE" id="PS00486">
    <property type="entry name" value="DNA_MISMATCH_REPAIR_2"/>
    <property type="match status" value="1"/>
</dbReference>
<dbReference type="InterPro" id="IPR045076">
    <property type="entry name" value="MutS"/>
</dbReference>
<evidence type="ECO:0000256" key="9">
    <source>
        <dbReference type="HAMAP-Rule" id="MF_00096"/>
    </source>
</evidence>
<dbReference type="InterPro" id="IPR036187">
    <property type="entry name" value="DNA_mismatch_repair_MutS_sf"/>
</dbReference>
<sequence>MAQFLEIKEAHKDALLFFRMGDFYELFFDDAVAAAEALDIALTKRGKHLGEDIPMCGVPQHAAENYLLTLIRKGFRVAVCEQMESPAEAKKRGSKSVVRREVVRLVTPGTLTEESLLEARRHNYLAAFAEVRGESALAWVDISTGAFRVMPCPKVRLAPELARLTPREVVVVDRVEGDLAELVSESGASLTPLSPASFDSTNATGRLTGLFKVDSLDAFGNFSRAELSAMGAIVDYLDITQKGRLPLLRPPMREQPAGNVQIDAATRRNLELTASLTGGREGSLLAAIDRTVTAAGARLLERRISAPSRTLNTIKARLDSVRFAVEQSRISADLRDALRKVPDIDRALSRLGLDRGGPRDLAAIRNGLEQAGTIAQDMPDDVPPLLADAAKALIGHDALLDLLDHALIAEPPLLARDGGYIAPGYDGELDESRTLRDEGRSVIAGMQAEYSAMTGVQSLKIKHNNVLGYFIETTAKHADMMLSAPLSETFIHRQTTANAVRFTTVELSELETKILNAGNRALEIEKRIFETLRHAVMDQAAQIGQAASALAEIDLATSFADLAIGENWCAPVVDDSRAFDIKGGRHPVVENALRKQGGAPFIANDCDLSADQEAAIWLLTGPNMSGKSTFLRQNALIALLAQAGSYVPAASAHIGLVSQIFSRVGASDDLARGRSTFMVEMVETAAILNQADDRAIVILDEIGRGTATYDGLSIAWATLEHLHGVNRARALFATHYHEMTTLAGQLDGVENATVAVREWEGDVIFLHEVQKGAADRSYGVQVAKLAGLPDTVVARARVVLDALEKGERDGGGQKAVIDDLPLFAATPAPAPVASTKPSAVEDALQDTHPDELTPREALDLVYRLKGLLE</sequence>
<dbReference type="InterPro" id="IPR016151">
    <property type="entry name" value="DNA_mismatch_repair_MutS_N"/>
</dbReference>
<dbReference type="GO" id="GO:0030983">
    <property type="term" value="F:mismatched DNA binding"/>
    <property type="evidence" value="ECO:0007669"/>
    <property type="project" value="InterPro"/>
</dbReference>
<evidence type="ECO:0000313" key="13">
    <source>
        <dbReference type="Proteomes" id="UP000024836"/>
    </source>
</evidence>